<feature type="transmembrane region" description="Helical" evidence="4">
    <location>
        <begin position="520"/>
        <end position="540"/>
    </location>
</feature>
<evidence type="ECO:0000256" key="2">
    <source>
        <dbReference type="ARBA" id="ARBA00022475"/>
    </source>
</evidence>
<feature type="transmembrane region" description="Helical" evidence="4">
    <location>
        <begin position="272"/>
        <end position="302"/>
    </location>
</feature>
<name>A0A2U3QIG1_9BACT</name>
<sequence>MKKTSIILIALSLSLICWNLVYGSEGHDHNAAAGLSFRIDGANVTLKLDPETYQRDRIPKVVIALTDTMSGAPIYDAELYINLEKDLPTDHASHQMISSSEKRNEGGGLDFGQTMDMSSIPSMVDLSSFKKLQPEQMAGIFTVAYPLSEKGDYKYTLAVRALMGKTFAETLIYGGTLSYREKSRASLYRMFFVLGSILLSGIIAAWILYERRELKLEPGEKLNLLDISGVRGFLKSAWFQPVFQVPVLLIFLVIIAAGLFDIQQGDKNIATLLMWTIWWAAIIFTFVFVGRVWCMMCPFGAIQDWIGRLISRNKDFPKPMRNVYLSSLIFFGLTWWDSYSGIVNKPALTAYLLTGFFGVAIGMSVIFKGRSFCRYVCPIGGLIGIYSMFSPVELRNKCLEVCRDHNTKECIKGTDKSYGCPMFVTPMTLDRNNYCNFCSECIKSCSQDNIVIRFRSFAKDLWVSSSGYMDEALLAIVLVGITIIVTGVMVEPWHGWMDTVGKILPFHVLGIGSHAAKEKAIFLIVFTVGSLIVAPLLLLFSSLLARKLTGPESPLSIKRTFIQFAYHVHSNRAFDAPCPQYQSSFQGRTGNCSGCRAGIL</sequence>
<feature type="transmembrane region" description="Helical" evidence="4">
    <location>
        <begin position="241"/>
        <end position="260"/>
    </location>
</feature>
<dbReference type="Pfam" id="PF12801">
    <property type="entry name" value="Fer4_5"/>
    <property type="match status" value="2"/>
</dbReference>
<feature type="domain" description="4Fe-4S ferredoxin-type" evidence="5">
    <location>
        <begin position="425"/>
        <end position="455"/>
    </location>
</feature>
<keyword evidence="4" id="KW-0812">Transmembrane</keyword>
<evidence type="ECO:0000256" key="3">
    <source>
        <dbReference type="ARBA" id="ARBA00023136"/>
    </source>
</evidence>
<dbReference type="AlphaFoldDB" id="A0A2U3QIG1"/>
<dbReference type="InterPro" id="IPR052378">
    <property type="entry name" value="NosR_regulator"/>
</dbReference>
<evidence type="ECO:0000259" key="5">
    <source>
        <dbReference type="PROSITE" id="PS51379"/>
    </source>
</evidence>
<organism evidence="6 7">
    <name type="scientific">Candidatus Sulfobium mesophilum</name>
    <dbReference type="NCBI Taxonomy" id="2016548"/>
    <lineage>
        <taxon>Bacteria</taxon>
        <taxon>Pseudomonadati</taxon>
        <taxon>Nitrospirota</taxon>
        <taxon>Nitrospiria</taxon>
        <taxon>Nitrospirales</taxon>
        <taxon>Nitrospiraceae</taxon>
        <taxon>Candidatus Sulfobium</taxon>
    </lineage>
</organism>
<keyword evidence="7" id="KW-1185">Reference proteome</keyword>
<proteinExistence type="predicted"/>
<dbReference type="GO" id="GO:0005886">
    <property type="term" value="C:plasma membrane"/>
    <property type="evidence" value="ECO:0007669"/>
    <property type="project" value="UniProtKB-SubCell"/>
</dbReference>
<evidence type="ECO:0000313" key="6">
    <source>
        <dbReference type="EMBL" id="SPQ01194.1"/>
    </source>
</evidence>
<feature type="transmembrane region" description="Helical" evidence="4">
    <location>
        <begin position="472"/>
        <end position="490"/>
    </location>
</feature>
<dbReference type="EMBL" id="OUUY01000093">
    <property type="protein sequence ID" value="SPQ01194.1"/>
    <property type="molecule type" value="Genomic_DNA"/>
</dbReference>
<comment type="subcellular location">
    <subcellularLocation>
        <location evidence="1">Cell membrane</location>
    </subcellularLocation>
</comment>
<reference evidence="7" key="1">
    <citation type="submission" date="2018-03" db="EMBL/GenBank/DDBJ databases">
        <authorList>
            <person name="Zecchin S."/>
        </authorList>
    </citation>
    <scope>NUCLEOTIDE SEQUENCE [LARGE SCALE GENOMIC DNA]</scope>
</reference>
<keyword evidence="2" id="KW-1003">Cell membrane</keyword>
<gene>
    <name evidence="6" type="ORF">NBG4_460017</name>
</gene>
<dbReference type="PANTHER" id="PTHR30224:SF4">
    <property type="entry name" value="ELECTRON TRANSPORT PROTEIN YCCM-RELATED"/>
    <property type="match status" value="1"/>
</dbReference>
<evidence type="ECO:0000256" key="1">
    <source>
        <dbReference type="ARBA" id="ARBA00004236"/>
    </source>
</evidence>
<dbReference type="OrthoDB" id="9771372at2"/>
<dbReference type="Proteomes" id="UP000245125">
    <property type="component" value="Unassembled WGS sequence"/>
</dbReference>
<accession>A0A2U3QIG1</accession>
<keyword evidence="4" id="KW-1133">Transmembrane helix</keyword>
<dbReference type="PANTHER" id="PTHR30224">
    <property type="entry name" value="ELECTRON TRANSPORT PROTEIN"/>
    <property type="match status" value="1"/>
</dbReference>
<dbReference type="InterPro" id="IPR017896">
    <property type="entry name" value="4Fe4S_Fe-S-bd"/>
</dbReference>
<feature type="transmembrane region" description="Helical" evidence="4">
    <location>
        <begin position="187"/>
        <end position="209"/>
    </location>
</feature>
<evidence type="ECO:0000313" key="7">
    <source>
        <dbReference type="Proteomes" id="UP000245125"/>
    </source>
</evidence>
<dbReference type="PROSITE" id="PS51379">
    <property type="entry name" value="4FE4S_FER_2"/>
    <property type="match status" value="1"/>
</dbReference>
<protein>
    <recommendedName>
        <fullName evidence="5">4Fe-4S ferredoxin-type domain-containing protein</fullName>
    </recommendedName>
</protein>
<feature type="transmembrane region" description="Helical" evidence="4">
    <location>
        <begin position="348"/>
        <end position="367"/>
    </location>
</feature>
<keyword evidence="3 4" id="KW-0472">Membrane</keyword>
<evidence type="ECO:0000256" key="4">
    <source>
        <dbReference type="SAM" id="Phobius"/>
    </source>
</evidence>